<keyword evidence="2 5" id="KW-0238">DNA-binding</keyword>
<dbReference type="SUPFAM" id="SSF46785">
    <property type="entry name" value="Winged helix' DNA-binding domain"/>
    <property type="match status" value="1"/>
</dbReference>
<dbReference type="PROSITE" id="PS01117">
    <property type="entry name" value="HTH_MARR_1"/>
    <property type="match status" value="1"/>
</dbReference>
<name>A0A1C5AIZ9_9ACTN</name>
<dbReference type="PROSITE" id="PS50995">
    <property type="entry name" value="HTH_MARR_2"/>
    <property type="match status" value="1"/>
</dbReference>
<dbReference type="GO" id="GO:0003700">
    <property type="term" value="F:DNA-binding transcription factor activity"/>
    <property type="evidence" value="ECO:0007669"/>
    <property type="project" value="InterPro"/>
</dbReference>
<dbReference type="InterPro" id="IPR052526">
    <property type="entry name" value="HTH-type_Bedaq_tolerance"/>
</dbReference>
<dbReference type="InterPro" id="IPR000835">
    <property type="entry name" value="HTH_MarR-typ"/>
</dbReference>
<evidence type="ECO:0000313" key="5">
    <source>
        <dbReference type="EMBL" id="SCF45205.1"/>
    </source>
</evidence>
<dbReference type="PANTHER" id="PTHR39515">
    <property type="entry name" value="CONSERVED PROTEIN"/>
    <property type="match status" value="1"/>
</dbReference>
<gene>
    <name evidence="5" type="ORF">GA0074696_6138</name>
</gene>
<protein>
    <submittedName>
        <fullName evidence="5">DNA-binding transcriptional regulator, MarR family</fullName>
    </submittedName>
</protein>
<dbReference type="PRINTS" id="PR00598">
    <property type="entry name" value="HTHMARR"/>
</dbReference>
<evidence type="ECO:0000313" key="6">
    <source>
        <dbReference type="Proteomes" id="UP000198228"/>
    </source>
</evidence>
<dbReference type="GO" id="GO:0003677">
    <property type="term" value="F:DNA binding"/>
    <property type="evidence" value="ECO:0007669"/>
    <property type="project" value="UniProtKB-KW"/>
</dbReference>
<keyword evidence="3" id="KW-0804">Transcription</keyword>
<evidence type="ECO:0000256" key="2">
    <source>
        <dbReference type="ARBA" id="ARBA00023125"/>
    </source>
</evidence>
<accession>A0A1C5AIZ9</accession>
<evidence type="ECO:0000259" key="4">
    <source>
        <dbReference type="PROSITE" id="PS50995"/>
    </source>
</evidence>
<organism evidence="5 6">
    <name type="scientific">Micromonospora purpureochromogenes</name>
    <dbReference type="NCBI Taxonomy" id="47872"/>
    <lineage>
        <taxon>Bacteria</taxon>
        <taxon>Bacillati</taxon>
        <taxon>Actinomycetota</taxon>
        <taxon>Actinomycetes</taxon>
        <taxon>Micromonosporales</taxon>
        <taxon>Micromonosporaceae</taxon>
        <taxon>Micromonospora</taxon>
    </lineage>
</organism>
<dbReference type="PANTHER" id="PTHR39515:SF2">
    <property type="entry name" value="HTH-TYPE TRANSCRIPTIONAL REGULATOR RV0880"/>
    <property type="match status" value="1"/>
</dbReference>
<dbReference type="EMBL" id="LT607410">
    <property type="protein sequence ID" value="SCF45205.1"/>
    <property type="molecule type" value="Genomic_DNA"/>
</dbReference>
<evidence type="ECO:0000256" key="1">
    <source>
        <dbReference type="ARBA" id="ARBA00023015"/>
    </source>
</evidence>
<dbReference type="InterPro" id="IPR023187">
    <property type="entry name" value="Tscrpt_reg_MarR-type_CS"/>
</dbReference>
<dbReference type="Proteomes" id="UP000198228">
    <property type="component" value="Chromosome I"/>
</dbReference>
<dbReference type="SMART" id="SM00347">
    <property type="entry name" value="HTH_MARR"/>
    <property type="match status" value="1"/>
</dbReference>
<dbReference type="Pfam" id="PF01047">
    <property type="entry name" value="MarR"/>
    <property type="match status" value="1"/>
</dbReference>
<dbReference type="InterPro" id="IPR036390">
    <property type="entry name" value="WH_DNA-bd_sf"/>
</dbReference>
<proteinExistence type="predicted"/>
<sequence>MLTTVTERTVTAKRVPPAQLAPQLRDAITRLNRRVRQARPVGDLTVTQLSALTSLKLAGALTPRELADVERVQPPTMTKIVAKLEERGLVQRTPHPTDGRQVILAATEGGLAVLEQFERARNEWLASRLAALTEDERDTLRRAAEILQQLARA</sequence>
<keyword evidence="1" id="KW-0805">Transcription regulation</keyword>
<dbReference type="Gene3D" id="1.10.10.10">
    <property type="entry name" value="Winged helix-like DNA-binding domain superfamily/Winged helix DNA-binding domain"/>
    <property type="match status" value="1"/>
</dbReference>
<dbReference type="InterPro" id="IPR036388">
    <property type="entry name" value="WH-like_DNA-bd_sf"/>
</dbReference>
<feature type="domain" description="HTH marR-type" evidence="4">
    <location>
        <begin position="17"/>
        <end position="149"/>
    </location>
</feature>
<dbReference type="AlphaFoldDB" id="A0A1C5AIZ9"/>
<evidence type="ECO:0000256" key="3">
    <source>
        <dbReference type="ARBA" id="ARBA00023163"/>
    </source>
</evidence>
<reference evidence="5 6" key="1">
    <citation type="submission" date="2016-06" db="EMBL/GenBank/DDBJ databases">
        <authorList>
            <person name="Kjaerup R.B."/>
            <person name="Dalgaard T.S."/>
            <person name="Juul-Madsen H.R."/>
        </authorList>
    </citation>
    <scope>NUCLEOTIDE SEQUENCE [LARGE SCALE GENOMIC DNA]</scope>
    <source>
        <strain evidence="5 6">DSM 43821</strain>
    </source>
</reference>